<dbReference type="GO" id="GO:0005840">
    <property type="term" value="C:ribosome"/>
    <property type="evidence" value="ECO:0007669"/>
    <property type="project" value="UniProtKB-KW"/>
</dbReference>
<dbReference type="Pfam" id="PF01386">
    <property type="entry name" value="Ribosomal_L25p"/>
    <property type="match status" value="1"/>
</dbReference>
<proteinExistence type="predicted"/>
<sequence length="100" mass="10958">MATPLTIECHLRPADSKPNALRQSGQIPAVLYGHNGNESVNLIVESRVAGFLVRDAFVGKTPIEVSVPDLPWQGTAVLQEVQAHPARDTLYHLSFFVKKP</sequence>
<evidence type="ECO:0000256" key="2">
    <source>
        <dbReference type="ARBA" id="ARBA00023274"/>
    </source>
</evidence>
<accession>A0ABT6F0M6</accession>
<evidence type="ECO:0000313" key="5">
    <source>
        <dbReference type="Proteomes" id="UP001154265"/>
    </source>
</evidence>
<evidence type="ECO:0000256" key="1">
    <source>
        <dbReference type="ARBA" id="ARBA00022980"/>
    </source>
</evidence>
<reference evidence="4" key="1">
    <citation type="journal article" date="2022" name="Genome Biol. Evol.">
        <title>A New Gene Family Diagnostic for Intracellular Biomineralization of Amorphous Ca Carbonates by Cyanobacteria.</title>
        <authorList>
            <person name="Benzerara K."/>
            <person name="Duprat E."/>
            <person name="Bitard-Feildel T."/>
            <person name="Caumes G."/>
            <person name="Cassier-Chauvat C."/>
            <person name="Chauvat F."/>
            <person name="Dezi M."/>
            <person name="Diop S.I."/>
            <person name="Gaschignard G."/>
            <person name="Gorgen S."/>
            <person name="Gugger M."/>
            <person name="Lopez-Garcia P."/>
            <person name="Millet M."/>
            <person name="Skouri-Panet F."/>
            <person name="Moreira D."/>
            <person name="Callebaut I."/>
        </authorList>
    </citation>
    <scope>NUCLEOTIDE SEQUENCE</scope>
    <source>
        <strain evidence="4">G9</strain>
    </source>
</reference>
<comment type="caution">
    <text evidence="4">The sequence shown here is derived from an EMBL/GenBank/DDBJ whole genome shotgun (WGS) entry which is preliminary data.</text>
</comment>
<dbReference type="EMBL" id="JAKKUT010000002">
    <property type="protein sequence ID" value="MDG2991413.1"/>
    <property type="molecule type" value="Genomic_DNA"/>
</dbReference>
<dbReference type="InterPro" id="IPR011035">
    <property type="entry name" value="Ribosomal_bL25/Gln-tRNA_synth"/>
</dbReference>
<keyword evidence="2" id="KW-0687">Ribonucleoprotein</keyword>
<feature type="domain" description="Large ribosomal subunit protein bL25 L25" evidence="3">
    <location>
        <begin position="8"/>
        <end position="95"/>
    </location>
</feature>
<evidence type="ECO:0000259" key="3">
    <source>
        <dbReference type="Pfam" id="PF01386"/>
    </source>
</evidence>
<name>A0ABT6F0M6_9SYNE</name>
<dbReference type="RefSeq" id="WP_277867282.1">
    <property type="nucleotide sequence ID" value="NZ_JAKKUT010000002.1"/>
</dbReference>
<gene>
    <name evidence="4" type="primary">rplY</name>
    <name evidence="4" type="ORF">L3556_10800</name>
</gene>
<protein>
    <submittedName>
        <fullName evidence="4">50S ribosomal protein L25</fullName>
    </submittedName>
</protein>
<dbReference type="NCBIfam" id="NF004612">
    <property type="entry name" value="PRK05943.1"/>
    <property type="match status" value="1"/>
</dbReference>
<dbReference type="InterPro" id="IPR020056">
    <property type="entry name" value="Rbsml_bL25/Gln-tRNA_synth_N"/>
</dbReference>
<organism evidence="4 5">
    <name type="scientific">Candidatus Synechococcus calcipolaris G9</name>
    <dbReference type="NCBI Taxonomy" id="1497997"/>
    <lineage>
        <taxon>Bacteria</taxon>
        <taxon>Bacillati</taxon>
        <taxon>Cyanobacteriota</taxon>
        <taxon>Cyanophyceae</taxon>
        <taxon>Synechococcales</taxon>
        <taxon>Synechococcaceae</taxon>
        <taxon>Synechococcus</taxon>
    </lineage>
</organism>
<dbReference type="SUPFAM" id="SSF50715">
    <property type="entry name" value="Ribosomal protein L25-like"/>
    <property type="match status" value="1"/>
</dbReference>
<dbReference type="CDD" id="cd00495">
    <property type="entry name" value="Ribosomal_L25_TL5_CTC"/>
    <property type="match status" value="1"/>
</dbReference>
<dbReference type="Gene3D" id="2.40.240.10">
    <property type="entry name" value="Ribosomal Protein L25, Chain P"/>
    <property type="match status" value="1"/>
</dbReference>
<evidence type="ECO:0000313" key="4">
    <source>
        <dbReference type="EMBL" id="MDG2991413.1"/>
    </source>
</evidence>
<reference evidence="4" key="2">
    <citation type="submission" date="2022-01" db="EMBL/GenBank/DDBJ databases">
        <authorList>
            <person name="Zivanovic Y."/>
            <person name="Moreira D."/>
            <person name="Lopez-Garcia P."/>
        </authorList>
    </citation>
    <scope>NUCLEOTIDE SEQUENCE</scope>
    <source>
        <strain evidence="4">G9</strain>
    </source>
</reference>
<keyword evidence="5" id="KW-1185">Reference proteome</keyword>
<dbReference type="Proteomes" id="UP001154265">
    <property type="component" value="Unassembled WGS sequence"/>
</dbReference>
<dbReference type="InterPro" id="IPR029751">
    <property type="entry name" value="Ribosomal_L25_dom"/>
</dbReference>
<keyword evidence="1 4" id="KW-0689">Ribosomal protein</keyword>